<comment type="caution">
    <text evidence="7">Lacks conserved residue(s) required for the propagation of feature annotation.</text>
</comment>
<dbReference type="GO" id="GO:0005524">
    <property type="term" value="F:ATP binding"/>
    <property type="evidence" value="ECO:0007669"/>
    <property type="project" value="UniProtKB-UniRule"/>
</dbReference>
<comment type="cofactor">
    <cofactor evidence="7 8">
        <name>Mg(2+)</name>
        <dbReference type="ChEBI" id="CHEBI:18420"/>
    </cofactor>
    <text evidence="7 8">Binds 3 Mg(2+) ions per subunit.</text>
</comment>
<evidence type="ECO:0000256" key="4">
    <source>
        <dbReference type="ARBA" id="ARBA00022840"/>
    </source>
</evidence>
<evidence type="ECO:0000313" key="11">
    <source>
        <dbReference type="Proteomes" id="UP000178114"/>
    </source>
</evidence>
<dbReference type="STRING" id="1798351.A2930_00140"/>
<evidence type="ECO:0000256" key="1">
    <source>
        <dbReference type="ARBA" id="ARBA00022598"/>
    </source>
</evidence>
<evidence type="ECO:0000256" key="8">
    <source>
        <dbReference type="RuleBase" id="RU000336"/>
    </source>
</evidence>
<evidence type="ECO:0000256" key="6">
    <source>
        <dbReference type="ARBA" id="ARBA00048573"/>
    </source>
</evidence>
<evidence type="ECO:0000259" key="9">
    <source>
        <dbReference type="PROSITE" id="PS50862"/>
    </source>
</evidence>
<dbReference type="PANTHER" id="PTHR42918:SF15">
    <property type="entry name" value="LYSINE--TRNA LIGASE, CHLOROPLASTIC_MITOCHONDRIAL"/>
    <property type="match status" value="1"/>
</dbReference>
<feature type="domain" description="Aminoacyl-transfer RNA synthetases class-II family profile" evidence="9">
    <location>
        <begin position="179"/>
        <end position="498"/>
    </location>
</feature>
<dbReference type="InterPro" id="IPR006195">
    <property type="entry name" value="aa-tRNA-synth_II"/>
</dbReference>
<keyword evidence="2 7" id="KW-0479">Metal-binding</keyword>
<feature type="binding site" evidence="7">
    <location>
        <position position="417"/>
    </location>
    <ligand>
        <name>Mg(2+)</name>
        <dbReference type="ChEBI" id="CHEBI:18420"/>
        <label>2</label>
    </ligand>
</feature>
<keyword evidence="5 7" id="KW-0030">Aminoacyl-tRNA synthetase</keyword>
<dbReference type="Pfam" id="PF01336">
    <property type="entry name" value="tRNA_anti-codon"/>
    <property type="match status" value="1"/>
</dbReference>
<comment type="subcellular location">
    <subcellularLocation>
        <location evidence="7">Cytoplasm</location>
    </subcellularLocation>
</comment>
<dbReference type="AlphaFoldDB" id="A0A1F5WZI4"/>
<sequence>MALSGDEIRANRIKKLGLLKDKNINPYPAKADFSVSEIAVVREKFNKLVGKKTGIAGRVMAKRGHGAIMFLDIYDGSGGADGKDDKSSSKLQVLAAEDKLGKEQFQLLSDTIDVGDFAAFSGKPFYTKKKEPTIEAERWQMLSKSLRSLPEKWHGLVDVEERFRKRYLDLLMNEDARKGFELRTNIVKELRSYLDRSGFMEVETPVLQPLYGGALAEPFKTHHRMLDMEMYLRVAPELYLKRLLVAGFPKVYELGKNFRNEGIDMTHNPEFTTVELYAAYWDAELLKQFITASLYRIIKNIFKKTPFQFKGEKINFPKKIPSVEFWNVLERHAGIVGAENMSREDIALRAKQFGINVESHESKEKIANEIFSKICRPKMIQPVFLVNHPLAISPLAKVLHGKPGQVDRFQLIIGGVEMVNGFSELNDPLEQRSRMESQEKIRAAGEKESEPMDEDFIEALEYGMPPAAGLAVSIDRLTMLLGDIHNVKEVILFPTMKPKQ</sequence>
<accession>A0A1F5WZI4</accession>
<evidence type="ECO:0000256" key="2">
    <source>
        <dbReference type="ARBA" id="ARBA00022723"/>
    </source>
</evidence>
<keyword evidence="7 8" id="KW-0460">Magnesium</keyword>
<dbReference type="InterPro" id="IPR018149">
    <property type="entry name" value="Lys-tRNA-synth_II_C"/>
</dbReference>
<evidence type="ECO:0000256" key="7">
    <source>
        <dbReference type="HAMAP-Rule" id="MF_00252"/>
    </source>
</evidence>
<dbReference type="InterPro" id="IPR004365">
    <property type="entry name" value="NA-bd_OB_tRNA"/>
</dbReference>
<dbReference type="InterPro" id="IPR002313">
    <property type="entry name" value="Lys-tRNA-ligase_II"/>
</dbReference>
<comment type="caution">
    <text evidence="10">The sequence shown here is derived from an EMBL/GenBank/DDBJ whole genome shotgun (WGS) entry which is preliminary data.</text>
</comment>
<dbReference type="EMBL" id="MFID01000020">
    <property type="protein sequence ID" value="OGF81013.1"/>
    <property type="molecule type" value="Genomic_DNA"/>
</dbReference>
<dbReference type="GO" id="GO:0005829">
    <property type="term" value="C:cytosol"/>
    <property type="evidence" value="ECO:0007669"/>
    <property type="project" value="TreeGrafter"/>
</dbReference>
<protein>
    <recommendedName>
        <fullName evidence="7">Lysine--tRNA ligase</fullName>
        <ecNumber evidence="7">6.1.1.6</ecNumber>
    </recommendedName>
    <alternativeName>
        <fullName evidence="7">Lysyl-tRNA synthetase</fullName>
        <shortName evidence="7">LysRS</shortName>
    </alternativeName>
</protein>
<dbReference type="InterPro" id="IPR044136">
    <property type="entry name" value="Lys-tRNA-ligase_II_N"/>
</dbReference>
<comment type="subunit">
    <text evidence="7">Homodimer.</text>
</comment>
<evidence type="ECO:0000256" key="5">
    <source>
        <dbReference type="ARBA" id="ARBA00023146"/>
    </source>
</evidence>
<keyword evidence="7" id="KW-0648">Protein biosynthesis</keyword>
<feature type="binding site" evidence="7">
    <location>
        <position position="417"/>
    </location>
    <ligand>
        <name>Mg(2+)</name>
        <dbReference type="ChEBI" id="CHEBI:18420"/>
        <label>1</label>
    </ligand>
</feature>
<dbReference type="InterPro" id="IPR004364">
    <property type="entry name" value="Aa-tRNA-synt_II"/>
</dbReference>
<dbReference type="CDD" id="cd04322">
    <property type="entry name" value="LysRS_N"/>
    <property type="match status" value="1"/>
</dbReference>
<dbReference type="HAMAP" id="MF_00252">
    <property type="entry name" value="Lys_tRNA_synth_class2"/>
    <property type="match status" value="1"/>
</dbReference>
<keyword evidence="7" id="KW-0963">Cytoplasm</keyword>
<name>A0A1F5WZI4_9BACT</name>
<comment type="similarity">
    <text evidence="7">Belongs to the class-II aminoacyl-tRNA synthetase family.</text>
</comment>
<dbReference type="InterPro" id="IPR012340">
    <property type="entry name" value="NA-bd_OB-fold"/>
</dbReference>
<dbReference type="PRINTS" id="PR00982">
    <property type="entry name" value="TRNASYNTHLYS"/>
</dbReference>
<dbReference type="SUPFAM" id="SSF50249">
    <property type="entry name" value="Nucleic acid-binding proteins"/>
    <property type="match status" value="1"/>
</dbReference>
<dbReference type="EC" id="6.1.1.6" evidence="7"/>
<evidence type="ECO:0000256" key="3">
    <source>
        <dbReference type="ARBA" id="ARBA00022741"/>
    </source>
</evidence>
<comment type="catalytic activity">
    <reaction evidence="6 7 8">
        <text>tRNA(Lys) + L-lysine + ATP = L-lysyl-tRNA(Lys) + AMP + diphosphate</text>
        <dbReference type="Rhea" id="RHEA:20792"/>
        <dbReference type="Rhea" id="RHEA-COMP:9696"/>
        <dbReference type="Rhea" id="RHEA-COMP:9697"/>
        <dbReference type="ChEBI" id="CHEBI:30616"/>
        <dbReference type="ChEBI" id="CHEBI:32551"/>
        <dbReference type="ChEBI" id="CHEBI:33019"/>
        <dbReference type="ChEBI" id="CHEBI:78442"/>
        <dbReference type="ChEBI" id="CHEBI:78529"/>
        <dbReference type="ChEBI" id="CHEBI:456215"/>
        <dbReference type="EC" id="6.1.1.6"/>
    </reaction>
</comment>
<keyword evidence="4 7" id="KW-0067">ATP-binding</keyword>
<dbReference type="GO" id="GO:0004824">
    <property type="term" value="F:lysine-tRNA ligase activity"/>
    <property type="evidence" value="ECO:0007669"/>
    <property type="project" value="UniProtKB-UniRule"/>
</dbReference>
<dbReference type="PROSITE" id="PS50862">
    <property type="entry name" value="AA_TRNA_LIGASE_II"/>
    <property type="match status" value="1"/>
</dbReference>
<dbReference type="SUPFAM" id="SSF55681">
    <property type="entry name" value="Class II aaRS and biotin synthetases"/>
    <property type="match status" value="1"/>
</dbReference>
<gene>
    <name evidence="7" type="primary">lysS</name>
    <name evidence="10" type="ORF">A2930_00140</name>
</gene>
<keyword evidence="3 7" id="KW-0547">Nucleotide-binding</keyword>
<reference evidence="10 11" key="1">
    <citation type="journal article" date="2016" name="Nat. Commun.">
        <title>Thousands of microbial genomes shed light on interconnected biogeochemical processes in an aquifer system.</title>
        <authorList>
            <person name="Anantharaman K."/>
            <person name="Brown C.T."/>
            <person name="Hug L.A."/>
            <person name="Sharon I."/>
            <person name="Castelle C.J."/>
            <person name="Probst A.J."/>
            <person name="Thomas B.C."/>
            <person name="Singh A."/>
            <person name="Wilkins M.J."/>
            <person name="Karaoz U."/>
            <person name="Brodie E.L."/>
            <person name="Williams K.H."/>
            <person name="Hubbard S.S."/>
            <person name="Banfield J.F."/>
        </authorList>
    </citation>
    <scope>NUCLEOTIDE SEQUENCE [LARGE SCALE GENOMIC DNA]</scope>
</reference>
<dbReference type="NCBIfam" id="TIGR00499">
    <property type="entry name" value="lysS_bact"/>
    <property type="match status" value="1"/>
</dbReference>
<dbReference type="Gene3D" id="2.40.50.140">
    <property type="entry name" value="Nucleic acid-binding proteins"/>
    <property type="match status" value="1"/>
</dbReference>
<keyword evidence="1 7" id="KW-0436">Ligase</keyword>
<dbReference type="Pfam" id="PF00152">
    <property type="entry name" value="tRNA-synt_2"/>
    <property type="match status" value="1"/>
</dbReference>
<dbReference type="InterPro" id="IPR045864">
    <property type="entry name" value="aa-tRNA-synth_II/BPL/LPL"/>
</dbReference>
<proteinExistence type="inferred from homology"/>
<dbReference type="Proteomes" id="UP000178114">
    <property type="component" value="Unassembled WGS sequence"/>
</dbReference>
<dbReference type="Gene3D" id="3.30.930.10">
    <property type="entry name" value="Bira Bifunctional Protein, Domain 2"/>
    <property type="match status" value="1"/>
</dbReference>
<dbReference type="GO" id="GO:0000049">
    <property type="term" value="F:tRNA binding"/>
    <property type="evidence" value="ECO:0007669"/>
    <property type="project" value="TreeGrafter"/>
</dbReference>
<evidence type="ECO:0000313" key="10">
    <source>
        <dbReference type="EMBL" id="OGF81013.1"/>
    </source>
</evidence>
<organism evidence="10 11">
    <name type="scientific">Candidatus Giovannonibacteria bacterium RIFCSPLOWO2_01_FULL_45_34</name>
    <dbReference type="NCBI Taxonomy" id="1798351"/>
    <lineage>
        <taxon>Bacteria</taxon>
        <taxon>Candidatus Giovannoniibacteriota</taxon>
    </lineage>
</organism>
<dbReference type="PANTHER" id="PTHR42918">
    <property type="entry name" value="LYSYL-TRNA SYNTHETASE"/>
    <property type="match status" value="1"/>
</dbReference>
<dbReference type="NCBIfam" id="NF001756">
    <property type="entry name" value="PRK00484.1"/>
    <property type="match status" value="1"/>
</dbReference>
<dbReference type="GO" id="GO:0006430">
    <property type="term" value="P:lysyl-tRNA aminoacylation"/>
    <property type="evidence" value="ECO:0007669"/>
    <property type="project" value="UniProtKB-UniRule"/>
</dbReference>
<dbReference type="GO" id="GO:0000287">
    <property type="term" value="F:magnesium ion binding"/>
    <property type="evidence" value="ECO:0007669"/>
    <property type="project" value="UniProtKB-UniRule"/>
</dbReference>